<dbReference type="AlphaFoldDB" id="A0AA85ISH6"/>
<proteinExistence type="predicted"/>
<dbReference type="WBParaSite" id="TREG1_116970.1">
    <property type="protein sequence ID" value="TREG1_116970.1"/>
    <property type="gene ID" value="TREG1_116970"/>
</dbReference>
<reference evidence="4" key="2">
    <citation type="submission" date="2023-11" db="UniProtKB">
        <authorList>
            <consortium name="WormBaseParasite"/>
        </authorList>
    </citation>
    <scope>IDENTIFICATION</scope>
</reference>
<organism evidence="3 4">
    <name type="scientific">Trichobilharzia regenti</name>
    <name type="common">Nasal bird schistosome</name>
    <dbReference type="NCBI Taxonomy" id="157069"/>
    <lineage>
        <taxon>Eukaryota</taxon>
        <taxon>Metazoa</taxon>
        <taxon>Spiralia</taxon>
        <taxon>Lophotrochozoa</taxon>
        <taxon>Platyhelminthes</taxon>
        <taxon>Trematoda</taxon>
        <taxon>Digenea</taxon>
        <taxon>Strigeidida</taxon>
        <taxon>Schistosomatoidea</taxon>
        <taxon>Schistosomatidae</taxon>
        <taxon>Trichobilharzia</taxon>
    </lineage>
</organism>
<feature type="region of interest" description="Disordered" evidence="1">
    <location>
        <begin position="170"/>
        <end position="213"/>
    </location>
</feature>
<feature type="compositionally biased region" description="Basic and acidic residues" evidence="1">
    <location>
        <begin position="193"/>
        <end position="202"/>
    </location>
</feature>
<feature type="compositionally biased region" description="Basic residues" evidence="1">
    <location>
        <begin position="183"/>
        <end position="192"/>
    </location>
</feature>
<feature type="chain" id="PRO_5041703474" evidence="2">
    <location>
        <begin position="21"/>
        <end position="213"/>
    </location>
</feature>
<sequence>MKIYCFLFLFLFIGIHVGDLNPLDSDVQFVNRRPAYSNRENILNMSRRKSKRKSERQRKKRKEKSDRMQIRRSQLGKIAFEYIRKNKAYVPKDGGNSGAQFLKSDILDAFLKGIPKTTEPPVMTSYWLNMSDDYEKYLILLRNSSADARSLLGRIAFEYIRNNKAYVPKGDSNAGETFVKAEKSKRRKNSKKKQTDDSEKPRRNLSRTTSGAE</sequence>
<keyword evidence="2" id="KW-0732">Signal</keyword>
<evidence type="ECO:0000313" key="4">
    <source>
        <dbReference type="WBParaSite" id="TREG1_116970.1"/>
    </source>
</evidence>
<keyword evidence="3" id="KW-1185">Reference proteome</keyword>
<evidence type="ECO:0000256" key="1">
    <source>
        <dbReference type="SAM" id="MobiDB-lite"/>
    </source>
</evidence>
<accession>A0AA85ISH6</accession>
<feature type="signal peptide" evidence="2">
    <location>
        <begin position="1"/>
        <end position="20"/>
    </location>
</feature>
<reference evidence="3" key="1">
    <citation type="submission" date="2022-06" db="EMBL/GenBank/DDBJ databases">
        <authorList>
            <person name="Berger JAMES D."/>
            <person name="Berger JAMES D."/>
        </authorList>
    </citation>
    <scope>NUCLEOTIDE SEQUENCE [LARGE SCALE GENOMIC DNA]</scope>
</reference>
<evidence type="ECO:0000256" key="2">
    <source>
        <dbReference type="SAM" id="SignalP"/>
    </source>
</evidence>
<dbReference type="Proteomes" id="UP000050795">
    <property type="component" value="Unassembled WGS sequence"/>
</dbReference>
<feature type="compositionally biased region" description="Basic residues" evidence="1">
    <location>
        <begin position="46"/>
        <end position="62"/>
    </location>
</feature>
<protein>
    <submittedName>
        <fullName evidence="4">Uncharacterized protein</fullName>
    </submittedName>
</protein>
<name>A0AA85ISH6_TRIRE</name>
<feature type="region of interest" description="Disordered" evidence="1">
    <location>
        <begin position="46"/>
        <end position="68"/>
    </location>
</feature>
<evidence type="ECO:0000313" key="3">
    <source>
        <dbReference type="Proteomes" id="UP000050795"/>
    </source>
</evidence>